<dbReference type="InterPro" id="IPR049419">
    <property type="entry name" value="Reelin_subrepeat-B"/>
</dbReference>
<dbReference type="EMBL" id="CAADRA010005808">
    <property type="protein sequence ID" value="VFT92825.1"/>
    <property type="molecule type" value="Genomic_DNA"/>
</dbReference>
<evidence type="ECO:0000313" key="3">
    <source>
        <dbReference type="EMBL" id="VFT92825.1"/>
    </source>
</evidence>
<feature type="chain" id="PRO_5036116330" evidence="1">
    <location>
        <begin position="21"/>
        <end position="1047"/>
    </location>
</feature>
<evidence type="ECO:0000313" key="4">
    <source>
        <dbReference type="Proteomes" id="UP000332933"/>
    </source>
</evidence>
<reference evidence="3 4" key="1">
    <citation type="submission" date="2019-03" db="EMBL/GenBank/DDBJ databases">
        <authorList>
            <person name="Gaulin E."/>
            <person name="Dumas B."/>
        </authorList>
    </citation>
    <scope>NUCLEOTIDE SEQUENCE [LARGE SCALE GENOMIC DNA]</scope>
    <source>
        <strain evidence="3">CBS 568.67</strain>
    </source>
</reference>
<name>A0A485L4Q1_9STRA</name>
<keyword evidence="1" id="KW-0732">Signal</keyword>
<proteinExistence type="predicted"/>
<gene>
    <name evidence="3" type="primary">Aste57867_16041</name>
    <name evidence="2" type="ORF">As57867_015985</name>
    <name evidence="3" type="ORF">ASTE57867_16041</name>
</gene>
<organism evidence="3 4">
    <name type="scientific">Aphanomyces stellatus</name>
    <dbReference type="NCBI Taxonomy" id="120398"/>
    <lineage>
        <taxon>Eukaryota</taxon>
        <taxon>Sar</taxon>
        <taxon>Stramenopiles</taxon>
        <taxon>Oomycota</taxon>
        <taxon>Saprolegniomycetes</taxon>
        <taxon>Saprolegniales</taxon>
        <taxon>Verrucalvaceae</taxon>
        <taxon>Aphanomyces</taxon>
    </lineage>
</organism>
<dbReference type="SUPFAM" id="SSF49899">
    <property type="entry name" value="Concanavalin A-like lectins/glucanases"/>
    <property type="match status" value="1"/>
</dbReference>
<sequence length="1047" mass="109451">MLTKCRALLGLYFLLVDATAKVYRISATALQTSATLGSFPSLPSVLTQGETLSNMAITLPASGRVSFTVVATVNASHSFTFTPSMVDCSSVATQTFSLAVGGGGNTTGTYTIQFMVAGTNQTLFSSAVTVVPPPVAFAVTDPRWSGNVLAYDNFDNLPFGSIPNASTSIWQYVEHGFSSTACGKVGANGSALYFTHMGNRLAATNAFDLRGLDAQISFAYIYGYLPTDTYDAVGNNTLSCEKVDRGAEVNVEVSVDNNTTWQNLLFVPLPSTPVHTMQATSIALPPLARLASFRWIQHNQSSGRVGTIRGTRYQWQYRNLWDQWAIDNVQVTVRVRPPTIVTTTTLGLDSLTVLLTAAPATNSFVVTSVGDGSHPFPVCNFTAPPSGTNATVTLSTTGIVHAVACVTTSAQQSYGMRSPRFYIQALPPQLVVTRTNQSAYTVAVTMPRPNMVLWFTFGDGSRTPSCTFGSFVAVATTTTTLQVTSNGILRAVACGTGLVGSDVVTPPPFVVQPSPPTIALVNAVNVTTTTQFNVTATSLDVDSTVAVAVTTTATLVVPTCATANSGAATSTWTLQPSQRLAAVSCCGTTYCDDSVVTAFGPVVATTAMPTIATACSTTAMATAVVTLAPGTTTGVVKYAINSNAIDCTSATLTYTAPLTVANSGNAAVTAPLTVRAITCVDGLLPSDVLVATVPVSTCCANALTFPSASPSLPCASVLVFRDDFATCATTLTNQWTASTTQFGGVNVNGGVHVTNVQCATDVSTGTTVLSLGAHGDGYTGTTPLGVALASDGSATARNASTPLNAWAVPGIRSFPCNPNAATCAARRVGASVSTIATFNAGVASFRMKACPMFGAMSEMWMLDLAGVASAIAASSSSSSPYADLWRASLQHARTAPYVHYVHGSSVTDGMFHRYYVQWNRTEGRANIYRDGQLVQKLRALPTSPNAAALTFQVWFPNAWAGMPTFDTCATQIGDVQVVKLEAAANRWCDWDSQPPVACSGDATCQQWVASNCLFPTATAVCTNSVCGFSLDPQFASPLVQSKAAYFE</sequence>
<dbReference type="Proteomes" id="UP000332933">
    <property type="component" value="Unassembled WGS sequence"/>
</dbReference>
<feature type="signal peptide" evidence="1">
    <location>
        <begin position="1"/>
        <end position="20"/>
    </location>
</feature>
<dbReference type="OrthoDB" id="63471at2759"/>
<accession>A0A485L4Q1</accession>
<evidence type="ECO:0000256" key="1">
    <source>
        <dbReference type="SAM" id="SignalP"/>
    </source>
</evidence>
<reference evidence="2" key="2">
    <citation type="submission" date="2019-06" db="EMBL/GenBank/DDBJ databases">
        <title>Genomics analysis of Aphanomyces spp. identifies a new class of oomycete effector associated with host adaptation.</title>
        <authorList>
            <person name="Gaulin E."/>
        </authorList>
    </citation>
    <scope>NUCLEOTIDE SEQUENCE</scope>
    <source>
        <strain evidence="2">CBS 578.67</strain>
    </source>
</reference>
<dbReference type="AlphaFoldDB" id="A0A485L4Q1"/>
<dbReference type="Gene3D" id="2.60.120.260">
    <property type="entry name" value="Galactose-binding domain-like"/>
    <property type="match status" value="1"/>
</dbReference>
<keyword evidence="4" id="KW-1185">Reference proteome</keyword>
<dbReference type="InterPro" id="IPR013320">
    <property type="entry name" value="ConA-like_dom_sf"/>
</dbReference>
<dbReference type="EMBL" id="VJMH01005787">
    <property type="protein sequence ID" value="KAF0692930.1"/>
    <property type="molecule type" value="Genomic_DNA"/>
</dbReference>
<protein>
    <submittedName>
        <fullName evidence="3">Aste57867_16041 protein</fullName>
    </submittedName>
</protein>
<evidence type="ECO:0000313" key="2">
    <source>
        <dbReference type="EMBL" id="KAF0692930.1"/>
    </source>
</evidence>
<dbReference type="Gene3D" id="2.60.120.200">
    <property type="match status" value="1"/>
</dbReference>
<dbReference type="Pfam" id="PF21471">
    <property type="entry name" value="Reelin_subrepeat-B"/>
    <property type="match status" value="1"/>
</dbReference>